<protein>
    <recommendedName>
        <fullName evidence="7">RxLR effector protein</fullName>
    </recommendedName>
</protein>
<evidence type="ECO:0000313" key="4">
    <source>
        <dbReference type="EMBL" id="KAE9342604.1"/>
    </source>
</evidence>
<reference evidence="3 5" key="1">
    <citation type="submission" date="2018-08" db="EMBL/GenBank/DDBJ databases">
        <title>Genomic investigation of the strawberry pathogen Phytophthora fragariae indicates pathogenicity is determined by transcriptional variation in three key races.</title>
        <authorList>
            <person name="Adams T.M."/>
            <person name="Armitage A.D."/>
            <person name="Sobczyk M.K."/>
            <person name="Bates H.J."/>
            <person name="Dunwell J.M."/>
            <person name="Nellist C.F."/>
            <person name="Harrison R.J."/>
        </authorList>
    </citation>
    <scope>NUCLEOTIDE SEQUENCE [LARGE SCALE GENOMIC DNA]</scope>
    <source>
        <strain evidence="4 6">NOV-77</strain>
        <strain evidence="3 5">NOV-9</strain>
    </source>
</reference>
<feature type="signal peptide" evidence="2">
    <location>
        <begin position="1"/>
        <end position="26"/>
    </location>
</feature>
<comment type="caution">
    <text evidence="3">The sequence shown here is derived from an EMBL/GenBank/DDBJ whole genome shotgun (WGS) entry which is preliminary data.</text>
</comment>
<gene>
    <name evidence="4" type="ORF">PF008_g10083</name>
    <name evidence="3" type="ORF">PF009_g10560</name>
</gene>
<evidence type="ECO:0008006" key="7">
    <source>
        <dbReference type="Google" id="ProtNLM"/>
    </source>
</evidence>
<dbReference type="AlphaFoldDB" id="A0A6A3F118"/>
<dbReference type="Proteomes" id="UP000429523">
    <property type="component" value="Unassembled WGS sequence"/>
</dbReference>
<organism evidence="3 5">
    <name type="scientific">Phytophthora fragariae</name>
    <dbReference type="NCBI Taxonomy" id="53985"/>
    <lineage>
        <taxon>Eukaryota</taxon>
        <taxon>Sar</taxon>
        <taxon>Stramenopiles</taxon>
        <taxon>Oomycota</taxon>
        <taxon>Peronosporomycetes</taxon>
        <taxon>Peronosporales</taxon>
        <taxon>Peronosporaceae</taxon>
        <taxon>Phytophthora</taxon>
    </lineage>
</organism>
<name>A0A6A3F118_9STRA</name>
<evidence type="ECO:0000313" key="6">
    <source>
        <dbReference type="Proteomes" id="UP000486351"/>
    </source>
</evidence>
<dbReference type="EMBL" id="QXFY01000499">
    <property type="protein sequence ID" value="KAE9342604.1"/>
    <property type="molecule type" value="Genomic_DNA"/>
</dbReference>
<sequence length="56" mass="6209">MKATSTYLERFVALCFLTACCTMLRSDDGTWRYGGSSARRKPTRAMRSAGVNGSLR</sequence>
<keyword evidence="2" id="KW-0732">Signal</keyword>
<evidence type="ECO:0000256" key="1">
    <source>
        <dbReference type="SAM" id="MobiDB-lite"/>
    </source>
</evidence>
<proteinExistence type="predicted"/>
<evidence type="ECO:0000313" key="3">
    <source>
        <dbReference type="EMBL" id="KAE8939594.1"/>
    </source>
</evidence>
<accession>A0A6A3F118</accession>
<evidence type="ECO:0000313" key="5">
    <source>
        <dbReference type="Proteomes" id="UP000429523"/>
    </source>
</evidence>
<feature type="chain" id="PRO_5036163748" description="RxLR effector protein" evidence="2">
    <location>
        <begin position="27"/>
        <end position="56"/>
    </location>
</feature>
<feature type="region of interest" description="Disordered" evidence="1">
    <location>
        <begin position="29"/>
        <end position="56"/>
    </location>
</feature>
<dbReference type="EMBL" id="QXGF01000478">
    <property type="protein sequence ID" value="KAE8939594.1"/>
    <property type="molecule type" value="Genomic_DNA"/>
</dbReference>
<dbReference type="Proteomes" id="UP000486351">
    <property type="component" value="Unassembled WGS sequence"/>
</dbReference>
<evidence type="ECO:0000256" key="2">
    <source>
        <dbReference type="SAM" id="SignalP"/>
    </source>
</evidence>